<dbReference type="InterPro" id="IPR009057">
    <property type="entry name" value="Homeodomain-like_sf"/>
</dbReference>
<sequence>MSNILRIELTDDQRRELHVLLARRDLTRYTRLRAECIRLLDRGRTAPEVADLLECNPVTVRSAVHRFRGGGIGALPDAPRPGCPGKVLGGDDRATLAELLDRSAAAGVTWTVPALREWLRAQRGVEISADWLWELLRRDGFRWKRTRDSLRHQADPVLQQAAKAQLEDLRTYGWRRTRARGI</sequence>
<feature type="domain" description="Winged helix-turn helix" evidence="1">
    <location>
        <begin position="108"/>
        <end position="163"/>
    </location>
</feature>
<keyword evidence="3" id="KW-1185">Reference proteome</keyword>
<accession>A0ABP7UVM5</accession>
<reference evidence="3" key="1">
    <citation type="journal article" date="2019" name="Int. J. Syst. Evol. Microbiol.">
        <title>The Global Catalogue of Microorganisms (GCM) 10K type strain sequencing project: providing services to taxonomists for standard genome sequencing and annotation.</title>
        <authorList>
            <consortium name="The Broad Institute Genomics Platform"/>
            <consortium name="The Broad Institute Genome Sequencing Center for Infectious Disease"/>
            <person name="Wu L."/>
            <person name="Ma J."/>
        </authorList>
    </citation>
    <scope>NUCLEOTIDE SEQUENCE [LARGE SCALE GENOMIC DNA]</scope>
    <source>
        <strain evidence="3">JCM 16925</strain>
    </source>
</reference>
<gene>
    <name evidence="2" type="ORF">GCM10022233_26350</name>
</gene>
<organism evidence="2 3">
    <name type="scientific">Streptomyces shaanxiensis</name>
    <dbReference type="NCBI Taxonomy" id="653357"/>
    <lineage>
        <taxon>Bacteria</taxon>
        <taxon>Bacillati</taxon>
        <taxon>Actinomycetota</taxon>
        <taxon>Actinomycetes</taxon>
        <taxon>Kitasatosporales</taxon>
        <taxon>Streptomycetaceae</taxon>
        <taxon>Streptomyces</taxon>
    </lineage>
</organism>
<dbReference type="RefSeq" id="WP_345012035.1">
    <property type="nucleotide sequence ID" value="NZ_BAAAZY010000009.1"/>
</dbReference>
<dbReference type="InterPro" id="IPR025959">
    <property type="entry name" value="Winged_HTH_dom"/>
</dbReference>
<dbReference type="Proteomes" id="UP001499984">
    <property type="component" value="Unassembled WGS sequence"/>
</dbReference>
<dbReference type="SUPFAM" id="SSF46689">
    <property type="entry name" value="Homeodomain-like"/>
    <property type="match status" value="1"/>
</dbReference>
<name>A0ABP7UVM5_9ACTN</name>
<comment type="caution">
    <text evidence="2">The sequence shown here is derived from an EMBL/GenBank/DDBJ whole genome shotgun (WGS) entry which is preliminary data.</text>
</comment>
<dbReference type="EMBL" id="BAAAZY010000009">
    <property type="protein sequence ID" value="GAA4053723.1"/>
    <property type="molecule type" value="Genomic_DNA"/>
</dbReference>
<protein>
    <recommendedName>
        <fullName evidence="1">Winged helix-turn helix domain-containing protein</fullName>
    </recommendedName>
</protein>
<evidence type="ECO:0000313" key="2">
    <source>
        <dbReference type="EMBL" id="GAA4053723.1"/>
    </source>
</evidence>
<dbReference type="Pfam" id="PF13592">
    <property type="entry name" value="HTH_33"/>
    <property type="match status" value="1"/>
</dbReference>
<evidence type="ECO:0000259" key="1">
    <source>
        <dbReference type="Pfam" id="PF13592"/>
    </source>
</evidence>
<evidence type="ECO:0000313" key="3">
    <source>
        <dbReference type="Proteomes" id="UP001499984"/>
    </source>
</evidence>
<proteinExistence type="predicted"/>
<dbReference type="Pfam" id="PF13551">
    <property type="entry name" value="HTH_29"/>
    <property type="match status" value="1"/>
</dbReference>